<reference evidence="2" key="1">
    <citation type="journal article" date="2011" name="Appl. Environ. Microbiol.">
        <title>Genomic potential of Marinobacter aquaeolei, a biogeochemical 'opportunitroph'.</title>
        <authorList>
            <person name="Singer E."/>
            <person name="Webb E.A."/>
            <person name="Nelson W.C."/>
            <person name="Heidelberg J.F."/>
            <person name="Ivanova N."/>
            <person name="Pati A."/>
            <person name="Edwards K.J."/>
        </authorList>
    </citation>
    <scope>NUCLEOTIDE SEQUENCE [LARGE SCALE GENOMIC DNA]</scope>
    <source>
        <strain evidence="2">ATCC 700491 / DSM 11845 / VT8</strain>
    </source>
</reference>
<dbReference type="AlphaFoldDB" id="A1U092"/>
<keyword evidence="1" id="KW-0378">Hydrolase</keyword>
<organism evidence="1 2">
    <name type="scientific">Marinobacter nauticus (strain ATCC 700491 / DSM 11845 / VT8)</name>
    <name type="common">Marinobacter aquaeolei</name>
    <dbReference type="NCBI Taxonomy" id="351348"/>
    <lineage>
        <taxon>Bacteria</taxon>
        <taxon>Pseudomonadati</taxon>
        <taxon>Pseudomonadota</taxon>
        <taxon>Gammaproteobacteria</taxon>
        <taxon>Pseudomonadales</taxon>
        <taxon>Marinobacteraceae</taxon>
        <taxon>Marinobacter</taxon>
    </lineage>
</organism>
<dbReference type="EMBL" id="CP000514">
    <property type="protein sequence ID" value="ABM18411.1"/>
    <property type="molecule type" value="Genomic_DNA"/>
</dbReference>
<dbReference type="InterPro" id="IPR005502">
    <property type="entry name" value="Ribosyl_crysJ1"/>
</dbReference>
<proteinExistence type="predicted"/>
<accession>A1U092</accession>
<sequence length="86" mass="9197">MDALSIAKTSPVSGRGYNETFTALDKTIELIQSGKPQHIAIQELGEDWVAKEAQAISIYCALVAENFEQGIMLAGNRDGDSDSPGL</sequence>
<gene>
    <name evidence="1" type="ordered locus">Maqu_1322</name>
</gene>
<dbReference type="KEGG" id="maq:Maqu_1322"/>
<dbReference type="InterPro" id="IPR036705">
    <property type="entry name" value="Ribosyl_crysJ1_sf"/>
</dbReference>
<name>A1U092_MARN8</name>
<protein>
    <submittedName>
        <fullName evidence="1">ADP-ribosylglycohydrolase</fullName>
    </submittedName>
</protein>
<dbReference type="HOGENOM" id="CLU_2494213_0_0_6"/>
<dbReference type="Proteomes" id="UP000000998">
    <property type="component" value="Chromosome"/>
</dbReference>
<dbReference type="eggNOG" id="COG1397">
    <property type="taxonomic scope" value="Bacteria"/>
</dbReference>
<dbReference type="STRING" id="351348.Maqu_1322"/>
<dbReference type="SUPFAM" id="SSF101478">
    <property type="entry name" value="ADP-ribosylglycohydrolase"/>
    <property type="match status" value="1"/>
</dbReference>
<dbReference type="OrthoDB" id="9798107at2"/>
<dbReference type="Pfam" id="PF03747">
    <property type="entry name" value="ADP_ribosyl_GH"/>
    <property type="match status" value="1"/>
</dbReference>
<evidence type="ECO:0000313" key="2">
    <source>
        <dbReference type="Proteomes" id="UP000000998"/>
    </source>
</evidence>
<dbReference type="Gene3D" id="1.10.4080.10">
    <property type="entry name" value="ADP-ribosylation/Crystallin J1"/>
    <property type="match status" value="1"/>
</dbReference>
<evidence type="ECO:0000313" key="1">
    <source>
        <dbReference type="EMBL" id="ABM18411.1"/>
    </source>
</evidence>
<dbReference type="GO" id="GO:0016787">
    <property type="term" value="F:hydrolase activity"/>
    <property type="evidence" value="ECO:0007669"/>
    <property type="project" value="UniProtKB-KW"/>
</dbReference>